<reference evidence="3" key="1">
    <citation type="submission" date="2022-06" db="EMBL/GenBank/DDBJ databases">
        <authorList>
            <person name="Sun Q."/>
        </authorList>
    </citation>
    <scope>NUCLEOTIDE SEQUENCE</scope>
    <source>
        <strain evidence="3">S101</strain>
    </source>
</reference>
<organism evidence="3 4">
    <name type="scientific">Ciceribacter sichuanensis</name>
    <dbReference type="NCBI Taxonomy" id="2949647"/>
    <lineage>
        <taxon>Bacteria</taxon>
        <taxon>Pseudomonadati</taxon>
        <taxon>Pseudomonadota</taxon>
        <taxon>Alphaproteobacteria</taxon>
        <taxon>Hyphomicrobiales</taxon>
        <taxon>Rhizobiaceae</taxon>
        <taxon>Ciceribacter</taxon>
    </lineage>
</organism>
<dbReference type="EMBL" id="JAMXLX010000012">
    <property type="protein sequence ID" value="MCO5959816.1"/>
    <property type="molecule type" value="Genomic_DNA"/>
</dbReference>
<keyword evidence="2" id="KW-0812">Transmembrane</keyword>
<name>A0AAJ1C111_9HYPH</name>
<gene>
    <name evidence="3" type="ORF">NBH21_23870</name>
</gene>
<keyword evidence="2" id="KW-0472">Membrane</keyword>
<sequence>MNENKGTAGSRRSDEPRTEAPSGRGLRMWIVIVALLVLALVSGAAVAFLKYPSPFLTLGGRAQVTPVATTLEPSLPDSPFLAHAKQAGLEACSTVFPVLGQLLTDGAEFIVQSEWNEKEPDRHPVQALVGLDYSSGQYTGAAAGLVFAAPNGASCEGAMVRVAPFATSCDNVLEKLPKGSTLTRNLGKSSVYTLADNGGQALLLPTGTNCIVVSVARAGAP</sequence>
<keyword evidence="2" id="KW-1133">Transmembrane helix</keyword>
<evidence type="ECO:0000256" key="1">
    <source>
        <dbReference type="SAM" id="MobiDB-lite"/>
    </source>
</evidence>
<dbReference type="AlphaFoldDB" id="A0AAJ1C111"/>
<evidence type="ECO:0000313" key="4">
    <source>
        <dbReference type="Proteomes" id="UP001155380"/>
    </source>
</evidence>
<protein>
    <submittedName>
        <fullName evidence="3">Uncharacterized protein</fullName>
    </submittedName>
</protein>
<feature type="transmembrane region" description="Helical" evidence="2">
    <location>
        <begin position="26"/>
        <end position="49"/>
    </location>
</feature>
<feature type="region of interest" description="Disordered" evidence="1">
    <location>
        <begin position="1"/>
        <end position="21"/>
    </location>
</feature>
<accession>A0AAJ1C111</accession>
<dbReference type="Proteomes" id="UP001155380">
    <property type="component" value="Unassembled WGS sequence"/>
</dbReference>
<evidence type="ECO:0000256" key="2">
    <source>
        <dbReference type="SAM" id="Phobius"/>
    </source>
</evidence>
<dbReference type="RefSeq" id="WP_250913794.1">
    <property type="nucleotide sequence ID" value="NZ_JAMXLX010000012.1"/>
</dbReference>
<proteinExistence type="predicted"/>
<comment type="caution">
    <text evidence="3">The sequence shown here is derived from an EMBL/GenBank/DDBJ whole genome shotgun (WGS) entry which is preliminary data.</text>
</comment>
<evidence type="ECO:0000313" key="3">
    <source>
        <dbReference type="EMBL" id="MCO5959816.1"/>
    </source>
</evidence>